<evidence type="ECO:0000256" key="8">
    <source>
        <dbReference type="ARBA" id="ARBA00022737"/>
    </source>
</evidence>
<feature type="transmembrane region" description="Helical" evidence="16">
    <location>
        <begin position="221"/>
        <end position="239"/>
    </location>
</feature>
<dbReference type="CDD" id="cd12777">
    <property type="entry name" value="RRM1_PTBP1"/>
    <property type="match status" value="1"/>
</dbReference>
<keyword evidence="11" id="KW-0007">Acetylation</keyword>
<keyword evidence="9" id="KW-0832">Ubl conjugation</keyword>
<dbReference type="Gene3D" id="3.30.70.330">
    <property type="match status" value="4"/>
</dbReference>
<evidence type="ECO:0000256" key="7">
    <source>
        <dbReference type="ARBA" id="ARBA00022664"/>
    </source>
</evidence>
<dbReference type="SMART" id="SM00360">
    <property type="entry name" value="RRM"/>
    <property type="match status" value="4"/>
</dbReference>
<dbReference type="GO" id="GO:1903312">
    <property type="term" value="P:negative regulation of mRNA metabolic process"/>
    <property type="evidence" value="ECO:0007669"/>
    <property type="project" value="UniProtKB-ARBA"/>
</dbReference>
<dbReference type="Pfam" id="PF11835">
    <property type="entry name" value="RRM_8"/>
    <property type="match status" value="1"/>
</dbReference>
<dbReference type="InterPro" id="IPR035001">
    <property type="entry name" value="PTBP1_RRM3"/>
</dbReference>
<dbReference type="SUPFAM" id="SSF54928">
    <property type="entry name" value="RNA-binding domain, RBD"/>
    <property type="match status" value="4"/>
</dbReference>
<dbReference type="InterPro" id="IPR006536">
    <property type="entry name" value="HnRNP-L/PTB"/>
</dbReference>
<dbReference type="GO" id="GO:0003723">
    <property type="term" value="F:RNA binding"/>
    <property type="evidence" value="ECO:0007669"/>
    <property type="project" value="UniProtKB-UniRule"/>
</dbReference>
<feature type="transmembrane region" description="Helical" evidence="16">
    <location>
        <begin position="259"/>
        <end position="281"/>
    </location>
</feature>
<feature type="transmembrane region" description="Helical" evidence="16">
    <location>
        <begin position="376"/>
        <end position="397"/>
    </location>
</feature>
<keyword evidence="4" id="KW-0678">Repressor</keyword>
<dbReference type="GO" id="GO:0010629">
    <property type="term" value="P:negative regulation of gene expression"/>
    <property type="evidence" value="ECO:0007669"/>
    <property type="project" value="UniProtKB-ARBA"/>
</dbReference>
<evidence type="ECO:0000256" key="9">
    <source>
        <dbReference type="ARBA" id="ARBA00022843"/>
    </source>
</evidence>
<evidence type="ECO:0000256" key="12">
    <source>
        <dbReference type="ARBA" id="ARBA00023159"/>
    </source>
</evidence>
<dbReference type="GO" id="GO:0008380">
    <property type="term" value="P:RNA splicing"/>
    <property type="evidence" value="ECO:0007669"/>
    <property type="project" value="UniProtKB-KW"/>
</dbReference>
<dbReference type="CDD" id="cd12695">
    <property type="entry name" value="RRM3_PTBP1"/>
    <property type="match status" value="1"/>
</dbReference>
<dbReference type="PROSITE" id="PS50102">
    <property type="entry name" value="RRM"/>
    <property type="match status" value="4"/>
</dbReference>
<evidence type="ECO:0000256" key="1">
    <source>
        <dbReference type="ARBA" id="ARBA00004123"/>
    </source>
</evidence>
<feature type="transmembrane region" description="Helical" evidence="16">
    <location>
        <begin position="110"/>
        <end position="137"/>
    </location>
</feature>
<dbReference type="Pfam" id="PF07690">
    <property type="entry name" value="MFS_1"/>
    <property type="match status" value="1"/>
</dbReference>
<keyword evidence="19" id="KW-1185">Reference proteome</keyword>
<dbReference type="GO" id="GO:0006397">
    <property type="term" value="P:mRNA processing"/>
    <property type="evidence" value="ECO:0007669"/>
    <property type="project" value="UniProtKB-KW"/>
</dbReference>
<comment type="caution">
    <text evidence="18">The sequence shown here is derived from an EMBL/GenBank/DDBJ whole genome shotgun (WGS) entry which is preliminary data.</text>
</comment>
<feature type="domain" description="RRM" evidence="17">
    <location>
        <begin position="585"/>
        <end position="661"/>
    </location>
</feature>
<dbReference type="EMBL" id="QNUK01000001">
    <property type="protein sequence ID" value="KAF5909969.1"/>
    <property type="molecule type" value="Genomic_DNA"/>
</dbReference>
<dbReference type="FunFam" id="3.30.70.330:FF:000162">
    <property type="entry name" value="polypyrimidine tract-binding protein 1 isoform X2"/>
    <property type="match status" value="1"/>
</dbReference>
<dbReference type="InterPro" id="IPR021790">
    <property type="entry name" value="PTBP1-like_RRM2"/>
</dbReference>
<keyword evidence="16" id="KW-0812">Transmembrane</keyword>
<dbReference type="Pfam" id="PF13893">
    <property type="entry name" value="RRM_5"/>
    <property type="match status" value="1"/>
</dbReference>
<dbReference type="InterPro" id="IPR055204">
    <property type="entry name" value="HNRNPL_RRM"/>
</dbReference>
<keyword evidence="13" id="KW-0508">mRNA splicing</keyword>
<dbReference type="GO" id="GO:0016020">
    <property type="term" value="C:membrane"/>
    <property type="evidence" value="ECO:0007669"/>
    <property type="project" value="UniProtKB-SubCell"/>
</dbReference>
<protein>
    <recommendedName>
        <fullName evidence="3">Polypyrimidine tract-binding protein 1</fullName>
    </recommendedName>
</protein>
<feature type="domain" description="RRM" evidence="17">
    <location>
        <begin position="767"/>
        <end position="841"/>
    </location>
</feature>
<evidence type="ECO:0000256" key="11">
    <source>
        <dbReference type="ARBA" id="ARBA00022990"/>
    </source>
</evidence>
<dbReference type="InterPro" id="IPR012677">
    <property type="entry name" value="Nucleotide-bd_a/b_plait_sf"/>
</dbReference>
<evidence type="ECO:0000256" key="13">
    <source>
        <dbReference type="ARBA" id="ARBA00023187"/>
    </source>
</evidence>
<evidence type="ECO:0000313" key="19">
    <source>
        <dbReference type="Proteomes" id="UP000727407"/>
    </source>
</evidence>
<evidence type="ECO:0000256" key="4">
    <source>
        <dbReference type="ARBA" id="ARBA00022491"/>
    </source>
</evidence>
<evidence type="ECO:0000256" key="5">
    <source>
        <dbReference type="ARBA" id="ARBA00022499"/>
    </source>
</evidence>
<keyword evidence="14" id="KW-0539">Nucleus</keyword>
<keyword evidence="5" id="KW-1017">Isopeptide bond</keyword>
<evidence type="ECO:0000313" key="18">
    <source>
        <dbReference type="EMBL" id="KAF5909969.1"/>
    </source>
</evidence>
<proteinExistence type="predicted"/>
<dbReference type="InterPro" id="IPR011701">
    <property type="entry name" value="MFS"/>
</dbReference>
<evidence type="ECO:0000256" key="2">
    <source>
        <dbReference type="ARBA" id="ARBA00004141"/>
    </source>
</evidence>
<evidence type="ECO:0000256" key="14">
    <source>
        <dbReference type="ARBA" id="ARBA00023242"/>
    </source>
</evidence>
<evidence type="ECO:0000256" key="16">
    <source>
        <dbReference type="SAM" id="Phobius"/>
    </source>
</evidence>
<feature type="transmembrane region" description="Helical" evidence="16">
    <location>
        <begin position="52"/>
        <end position="71"/>
    </location>
</feature>
<dbReference type="CDD" id="cd12693">
    <property type="entry name" value="RRM2_PTBP1_like"/>
    <property type="match status" value="1"/>
</dbReference>
<dbReference type="InterPro" id="IPR035000">
    <property type="entry name" value="PTBP1_RRM1"/>
</dbReference>
<organism evidence="18 19">
    <name type="scientific">Clarias magur</name>
    <name type="common">Asian catfish</name>
    <name type="synonym">Macropteronotus magur</name>
    <dbReference type="NCBI Taxonomy" id="1594786"/>
    <lineage>
        <taxon>Eukaryota</taxon>
        <taxon>Metazoa</taxon>
        <taxon>Chordata</taxon>
        <taxon>Craniata</taxon>
        <taxon>Vertebrata</taxon>
        <taxon>Euteleostomi</taxon>
        <taxon>Actinopterygii</taxon>
        <taxon>Neopterygii</taxon>
        <taxon>Teleostei</taxon>
        <taxon>Ostariophysi</taxon>
        <taxon>Siluriformes</taxon>
        <taxon>Clariidae</taxon>
        <taxon>Clarias</taxon>
    </lineage>
</organism>
<dbReference type="InterPro" id="IPR000504">
    <property type="entry name" value="RRM_dom"/>
</dbReference>
<accession>A0A8J5C9H5</accession>
<dbReference type="GO" id="GO:0022857">
    <property type="term" value="F:transmembrane transporter activity"/>
    <property type="evidence" value="ECO:0007669"/>
    <property type="project" value="InterPro"/>
</dbReference>
<evidence type="ECO:0000256" key="6">
    <source>
        <dbReference type="ARBA" id="ARBA00022553"/>
    </source>
</evidence>
<dbReference type="FunFam" id="3.30.70.330:FF:000018">
    <property type="entry name" value="Polypyrimidine tract-binding protein 2 isoform 1"/>
    <property type="match status" value="1"/>
</dbReference>
<feature type="domain" description="RRM" evidence="17">
    <location>
        <begin position="465"/>
        <end position="549"/>
    </location>
</feature>
<dbReference type="OrthoDB" id="7331812at2759"/>
<feature type="domain" description="RRM" evidence="17">
    <location>
        <begin position="884"/>
        <end position="963"/>
    </location>
</feature>
<evidence type="ECO:0000256" key="3">
    <source>
        <dbReference type="ARBA" id="ARBA00019540"/>
    </source>
</evidence>
<feature type="transmembrane region" description="Helical" evidence="16">
    <location>
        <begin position="315"/>
        <end position="335"/>
    </location>
</feature>
<gene>
    <name evidence="18" type="primary">ptbp1b</name>
    <name evidence="18" type="ORF">DAT39_000074</name>
</gene>
<dbReference type="PANTHER" id="PTHR15592">
    <property type="entry name" value="MATRIN 3/NUCLEAR PROTEIN 220-RELATED"/>
    <property type="match status" value="1"/>
</dbReference>
<evidence type="ECO:0000256" key="10">
    <source>
        <dbReference type="ARBA" id="ARBA00022884"/>
    </source>
</evidence>
<keyword evidence="16" id="KW-0472">Membrane</keyword>
<feature type="transmembrane region" description="Helical" evidence="16">
    <location>
        <begin position="176"/>
        <end position="200"/>
    </location>
</feature>
<keyword evidence="7" id="KW-0507">mRNA processing</keyword>
<keyword evidence="10 15" id="KW-0694">RNA-binding</keyword>
<reference evidence="18" key="1">
    <citation type="submission" date="2020-07" db="EMBL/GenBank/DDBJ databases">
        <title>Clarias magur genome sequencing, assembly and annotation.</title>
        <authorList>
            <person name="Kushwaha B."/>
            <person name="Kumar R."/>
            <person name="Das P."/>
            <person name="Joshi C.G."/>
            <person name="Kumar D."/>
            <person name="Nagpure N.S."/>
            <person name="Pandey M."/>
            <person name="Agarwal S."/>
            <person name="Srivastava S."/>
            <person name="Singh M."/>
            <person name="Sahoo L."/>
            <person name="Jayasankar P."/>
            <person name="Meher P.K."/>
            <person name="Koringa P.G."/>
            <person name="Iquebal M.A."/>
            <person name="Das S.P."/>
            <person name="Bit A."/>
            <person name="Patnaik S."/>
            <person name="Patel N."/>
            <person name="Shah T.M."/>
            <person name="Hinsu A."/>
            <person name="Jena J.K."/>
        </authorList>
    </citation>
    <scope>NUCLEOTIDE SEQUENCE</scope>
    <source>
        <strain evidence="18">CIFAMagur01</strain>
        <tissue evidence="18">Testis</tissue>
    </source>
</reference>
<feature type="transmembrane region" description="Helical" evidence="16">
    <location>
        <begin position="83"/>
        <end position="104"/>
    </location>
</feature>
<evidence type="ECO:0000259" key="17">
    <source>
        <dbReference type="PROSITE" id="PS50102"/>
    </source>
</evidence>
<name>A0A8J5C9H5_CLAMG</name>
<dbReference type="NCBIfam" id="TIGR01649">
    <property type="entry name" value="hnRNP-L_PTB"/>
    <property type="match status" value="1"/>
</dbReference>
<keyword evidence="12" id="KW-0010">Activator</keyword>
<dbReference type="Gene3D" id="1.20.1250.20">
    <property type="entry name" value="MFS general substrate transporter like domains"/>
    <property type="match status" value="1"/>
</dbReference>
<dbReference type="AlphaFoldDB" id="A0A8J5C9H5"/>
<dbReference type="Proteomes" id="UP000727407">
    <property type="component" value="Unassembled WGS sequence"/>
</dbReference>
<dbReference type="SUPFAM" id="SSF103473">
    <property type="entry name" value="MFS general substrate transporter"/>
    <property type="match status" value="1"/>
</dbReference>
<sequence length="963" mass="103965">MAICLTLVEPVVVMHQLGSSFFDMALTMTVYNHSLEMAGGHPDQAQAASSNFFLIHSIILAVAAMFSSYPLGRIADHLGPKVFLVIPQLGSLMGMCMLLVFLFHGLPVEFLFFGSLVYGLSGGPPAYWAGVLALASLSSKQKHRTLKLNVVDLCVGIAGVLGGLLSGYVYQLGHQGLVLIMTAMLFTAAALFHAVFLLSNSRQKGDENDQLLLRGERTDKVAVGLLMSALVLFDVGMIGAENVLRFYVLKPPLSWDSVWAGYGNAATNAMYLSSFLGVLVLSGVLGDVALSLLGIVSNCTGMAIMAFTVESWVYFMARGIMMFACVPMPTLRAMLSKVLDTQQYGCVFGRLQLALAVSELLSTVLFTSIYPLTLNWYSGLCFLVSSAISYLSVIPILRLETDLYPMGSSYAELDVVHDIAVGTKRGSDELFSCVSNGPYIMSSAANGNDSKKFKGDIRSPGIPSRVIHVRKLPSDINEAEVISLGLPFGKVTNLLMLKGKNQAFLEMNTEEAAQTMVSYYSSVTPVIRNHPIFMQYSNHKELKTDNSPNQVRAQAALQAVNAVQTGGMSLGGVEAGGASGPSPVLRVVVENLFYPVTLDVLHQIFSKFGTVLKVITFTKNNQFQALLQFADGLTAQHAKLALDGQNIYNACCTLRISFSKLTSLNVKYNNDKSRDYTRPDLPSGDGQPAIDHHAMATAAFATPGIISAGPYAGAHAFPPAFAIQQAAGLTMPGIPGALSSLAIPSAAAAAAAAAGRLGFPTLPAGHCVMLVSNLNPERVTPQCLFILFGVYGDVIRVKIMFNKKENALIQMSDGTQAQLAMSHLNGQKLYGRALRITLSKHTTVQLPREGHEDQGLTKDYSNSPLHRFKKPGSKNYSNIFPPSSTLHLSNIPPSVVEDDLKMLFASSGAVVKNFKFFQKDRKMALIQMGSVEEAIESLIEFHNHDLELTGAPKEMSSCFRNRK</sequence>
<feature type="transmembrane region" description="Helical" evidence="16">
    <location>
        <begin position="288"/>
        <end position="309"/>
    </location>
</feature>
<dbReference type="InterPro" id="IPR036259">
    <property type="entry name" value="MFS_trans_sf"/>
</dbReference>
<dbReference type="Pfam" id="PF22976">
    <property type="entry name" value="RRM_10"/>
    <property type="match status" value="1"/>
</dbReference>
<evidence type="ECO:0000256" key="15">
    <source>
        <dbReference type="PROSITE-ProRule" id="PRU00176"/>
    </source>
</evidence>
<keyword evidence="8" id="KW-0677">Repeat</keyword>
<dbReference type="GO" id="GO:0005634">
    <property type="term" value="C:nucleus"/>
    <property type="evidence" value="ECO:0007669"/>
    <property type="project" value="UniProtKB-SubCell"/>
</dbReference>
<keyword evidence="6" id="KW-0597">Phosphoprotein</keyword>
<dbReference type="FunFam" id="3.30.70.330:FF:000032">
    <property type="entry name" value="Polypyrimidine tract-binding protein 2 isoform 1"/>
    <property type="match status" value="1"/>
</dbReference>
<feature type="transmembrane region" description="Helical" evidence="16">
    <location>
        <begin position="149"/>
        <end position="170"/>
    </location>
</feature>
<keyword evidence="16" id="KW-1133">Transmembrane helix</keyword>
<comment type="subcellular location">
    <subcellularLocation>
        <location evidence="2">Membrane</location>
        <topology evidence="2">Multi-pass membrane protein</topology>
    </subcellularLocation>
    <subcellularLocation>
        <location evidence="1">Nucleus</location>
    </subcellularLocation>
</comment>
<dbReference type="InterPro" id="IPR035979">
    <property type="entry name" value="RBD_domain_sf"/>
</dbReference>